<gene>
    <name evidence="1" type="ORF">Ddye_003825</name>
</gene>
<dbReference type="PANTHER" id="PTHR24209:SF31">
    <property type="entry name" value="PROTEIN DA1-LIKE ISOFORM X1"/>
    <property type="match status" value="1"/>
</dbReference>
<dbReference type="GO" id="GO:0043130">
    <property type="term" value="F:ubiquitin binding"/>
    <property type="evidence" value="ECO:0007669"/>
    <property type="project" value="TreeGrafter"/>
</dbReference>
<evidence type="ECO:0000313" key="2">
    <source>
        <dbReference type="Proteomes" id="UP001280121"/>
    </source>
</evidence>
<keyword evidence="2" id="KW-1185">Reference proteome</keyword>
<dbReference type="AlphaFoldDB" id="A0AAD9XSZ7"/>
<reference evidence="1" key="1">
    <citation type="journal article" date="2023" name="Plant J.">
        <title>Genome sequences and population genomics provide insights into the demographic history, inbreeding, and mutation load of two 'living fossil' tree species of Dipteronia.</title>
        <authorList>
            <person name="Feng Y."/>
            <person name="Comes H.P."/>
            <person name="Chen J."/>
            <person name="Zhu S."/>
            <person name="Lu R."/>
            <person name="Zhang X."/>
            <person name="Li P."/>
            <person name="Qiu J."/>
            <person name="Olsen K.M."/>
            <person name="Qiu Y."/>
        </authorList>
    </citation>
    <scope>NUCLEOTIDE SEQUENCE</scope>
    <source>
        <strain evidence="1">KIB01</strain>
    </source>
</reference>
<evidence type="ECO:0000313" key="1">
    <source>
        <dbReference type="EMBL" id="KAK2665251.1"/>
    </source>
</evidence>
<organism evidence="1 2">
    <name type="scientific">Dipteronia dyeriana</name>
    <dbReference type="NCBI Taxonomy" id="168575"/>
    <lineage>
        <taxon>Eukaryota</taxon>
        <taxon>Viridiplantae</taxon>
        <taxon>Streptophyta</taxon>
        <taxon>Embryophyta</taxon>
        <taxon>Tracheophyta</taxon>
        <taxon>Spermatophyta</taxon>
        <taxon>Magnoliopsida</taxon>
        <taxon>eudicotyledons</taxon>
        <taxon>Gunneridae</taxon>
        <taxon>Pentapetalae</taxon>
        <taxon>rosids</taxon>
        <taxon>malvids</taxon>
        <taxon>Sapindales</taxon>
        <taxon>Sapindaceae</taxon>
        <taxon>Hippocastanoideae</taxon>
        <taxon>Acereae</taxon>
        <taxon>Dipteronia</taxon>
    </lineage>
</organism>
<dbReference type="PANTHER" id="PTHR24209">
    <property type="entry name" value="PROTEIN DA1-RELATED 2"/>
    <property type="match status" value="1"/>
</dbReference>
<dbReference type="EMBL" id="JANJYI010000001">
    <property type="protein sequence ID" value="KAK2665251.1"/>
    <property type="molecule type" value="Genomic_DNA"/>
</dbReference>
<comment type="caution">
    <text evidence="1">The sequence shown here is derived from an EMBL/GenBank/DDBJ whole genome shotgun (WGS) entry which is preliminary data.</text>
</comment>
<proteinExistence type="predicted"/>
<dbReference type="InterPro" id="IPR045218">
    <property type="entry name" value="DA1-like"/>
</dbReference>
<name>A0AAD9XSZ7_9ROSI</name>
<protein>
    <submittedName>
        <fullName evidence="1">Uncharacterized protein</fullName>
    </submittedName>
</protein>
<dbReference type="Proteomes" id="UP001280121">
    <property type="component" value="Unassembled WGS sequence"/>
</dbReference>
<sequence length="220" mass="25728">MSCGLCGFNNKYEKVDDKIYHKSCYDDPSVNWRKCPVCLQIKKEEHYIKLGDDRILCRDCHSTAICKVDALKSLKNYLLHFFKKNKVEFLKDISIHLVDMNDIKKLASLRPPGVNYKHFIPSIKEGICKAVAYECLLDTKNDPIGKVHKFVKKLREFHELKFKEQPSRIYGYGFIGARIAIEKLGIKNALEQIYKKTNKGRTEATMIMEEDLELDEYDYY</sequence>
<accession>A0AAD9XSZ7</accession>